<reference evidence="2" key="1">
    <citation type="submission" date="2016-10" db="EMBL/GenBank/DDBJ databases">
        <authorList>
            <person name="Varghese N."/>
        </authorList>
    </citation>
    <scope>NUCLEOTIDE SEQUENCE [LARGE SCALE GENOMIC DNA]</scope>
    <source>
        <strain evidence="2">DSM 24868</strain>
    </source>
</reference>
<sequence length="176" mass="19143">MWWLAEELRRRRVPVQYPQLPNPGDPVLEDWSAIAATEIDMTGAADDERIVIAHSLGTVLWRHLETVQGRPLADRVLLVAPPGPEQLSRIGDFASAAGAPDTPLAAATMLAREVDPYRREPLEAVAASWGVPGIVLPGTGHLNPDDGHGPWPAVLEWTMRGDAEWRLAEGARSLDA</sequence>
<dbReference type="AlphaFoldDB" id="A0A1H7ALH6"/>
<dbReference type="Gene3D" id="3.40.50.1820">
    <property type="entry name" value="alpha/beta hydrolase"/>
    <property type="match status" value="1"/>
</dbReference>
<evidence type="ECO:0000313" key="2">
    <source>
        <dbReference type="Proteomes" id="UP000183315"/>
    </source>
</evidence>
<dbReference type="InterPro" id="IPR029058">
    <property type="entry name" value="AB_hydrolase_fold"/>
</dbReference>
<evidence type="ECO:0008006" key="3">
    <source>
        <dbReference type="Google" id="ProtNLM"/>
    </source>
</evidence>
<dbReference type="GO" id="GO:0016787">
    <property type="term" value="F:hydrolase activity"/>
    <property type="evidence" value="ECO:0007669"/>
    <property type="project" value="InterPro"/>
</dbReference>
<protein>
    <recommendedName>
        <fullName evidence="3">Alpha/beta hydrolase family protein</fullName>
    </recommendedName>
</protein>
<dbReference type="STRING" id="1043493.SAMN05421637_2600"/>
<dbReference type="eggNOG" id="COG3545">
    <property type="taxonomic scope" value="Bacteria"/>
</dbReference>
<dbReference type="InterPro" id="IPR010662">
    <property type="entry name" value="RBBP9/YdeN"/>
</dbReference>
<evidence type="ECO:0000313" key="1">
    <source>
        <dbReference type="EMBL" id="SEJ66449.1"/>
    </source>
</evidence>
<proteinExistence type="predicted"/>
<keyword evidence="2" id="KW-1185">Reference proteome</keyword>
<accession>A0A1H7ALH6</accession>
<gene>
    <name evidence="1" type="ORF">SAMN05421637_2600</name>
</gene>
<dbReference type="Pfam" id="PF06821">
    <property type="entry name" value="Ser_hydrolase"/>
    <property type="match status" value="1"/>
</dbReference>
<name>A0A1H7ALH6_9MICO</name>
<dbReference type="Proteomes" id="UP000183315">
    <property type="component" value="Unassembled WGS sequence"/>
</dbReference>
<dbReference type="SUPFAM" id="SSF53474">
    <property type="entry name" value="alpha/beta-Hydrolases"/>
    <property type="match status" value="1"/>
</dbReference>
<organism evidence="1 2">
    <name type="scientific">Demequina mangrovi</name>
    <dbReference type="NCBI Taxonomy" id="1043493"/>
    <lineage>
        <taxon>Bacteria</taxon>
        <taxon>Bacillati</taxon>
        <taxon>Actinomycetota</taxon>
        <taxon>Actinomycetes</taxon>
        <taxon>Micrococcales</taxon>
        <taxon>Demequinaceae</taxon>
        <taxon>Demequina</taxon>
    </lineage>
</organism>
<dbReference type="EMBL" id="FNZI01000007">
    <property type="protein sequence ID" value="SEJ66449.1"/>
    <property type="molecule type" value="Genomic_DNA"/>
</dbReference>